<dbReference type="AlphaFoldDB" id="A0A9J6FEJ8"/>
<protein>
    <recommendedName>
        <fullName evidence="2">FP protein C-terminal domain-containing protein</fullName>
    </recommendedName>
</protein>
<keyword evidence="4" id="KW-1185">Reference proteome</keyword>
<feature type="coiled-coil region" evidence="1">
    <location>
        <begin position="56"/>
        <end position="90"/>
    </location>
</feature>
<dbReference type="OMA" id="SINIQIA"/>
<dbReference type="Gene3D" id="3.30.70.1820">
    <property type="entry name" value="L1 transposable element, RRM domain"/>
    <property type="match status" value="1"/>
</dbReference>
<name>A0A9J6FEJ8_HAELO</name>
<dbReference type="InterPro" id="IPR004244">
    <property type="entry name" value="Transposase_22"/>
</dbReference>
<keyword evidence="1" id="KW-0175">Coiled coil</keyword>
<reference evidence="3 4" key="1">
    <citation type="journal article" date="2020" name="Cell">
        <title>Large-Scale Comparative Analyses of Tick Genomes Elucidate Their Genetic Diversity and Vector Capacities.</title>
        <authorList>
            <consortium name="Tick Genome and Microbiome Consortium (TIGMIC)"/>
            <person name="Jia N."/>
            <person name="Wang J."/>
            <person name="Shi W."/>
            <person name="Du L."/>
            <person name="Sun Y."/>
            <person name="Zhan W."/>
            <person name="Jiang J.F."/>
            <person name="Wang Q."/>
            <person name="Zhang B."/>
            <person name="Ji P."/>
            <person name="Bell-Sakyi L."/>
            <person name="Cui X.M."/>
            <person name="Yuan T.T."/>
            <person name="Jiang B.G."/>
            <person name="Yang W.F."/>
            <person name="Lam T.T."/>
            <person name="Chang Q.C."/>
            <person name="Ding S.J."/>
            <person name="Wang X.J."/>
            <person name="Zhu J.G."/>
            <person name="Ruan X.D."/>
            <person name="Zhao L."/>
            <person name="Wei J.T."/>
            <person name="Ye R.Z."/>
            <person name="Que T.C."/>
            <person name="Du C.H."/>
            <person name="Zhou Y.H."/>
            <person name="Cheng J.X."/>
            <person name="Dai P.F."/>
            <person name="Guo W.B."/>
            <person name="Han X.H."/>
            <person name="Huang E.J."/>
            <person name="Li L.F."/>
            <person name="Wei W."/>
            <person name="Gao Y.C."/>
            <person name="Liu J.Z."/>
            <person name="Shao H.Z."/>
            <person name="Wang X."/>
            <person name="Wang C.C."/>
            <person name="Yang T.C."/>
            <person name="Huo Q.B."/>
            <person name="Li W."/>
            <person name="Chen H.Y."/>
            <person name="Chen S.E."/>
            <person name="Zhou L.G."/>
            <person name="Ni X.B."/>
            <person name="Tian J.H."/>
            <person name="Sheng Y."/>
            <person name="Liu T."/>
            <person name="Pan Y.S."/>
            <person name="Xia L.Y."/>
            <person name="Li J."/>
            <person name="Zhao F."/>
            <person name="Cao W.C."/>
        </authorList>
    </citation>
    <scope>NUCLEOTIDE SEQUENCE [LARGE SCALE GENOMIC DNA]</scope>
    <source>
        <strain evidence="3">HaeL-2018</strain>
    </source>
</reference>
<proteinExistence type="predicted"/>
<dbReference type="OrthoDB" id="8196581at2759"/>
<dbReference type="Pfam" id="PF25298">
    <property type="entry name" value="Baculo_FP_2nd"/>
    <property type="match status" value="1"/>
</dbReference>
<gene>
    <name evidence="3" type="ORF">HPB48_006917</name>
</gene>
<dbReference type="EMBL" id="JABSTR010000001">
    <property type="protein sequence ID" value="KAH9361355.1"/>
    <property type="molecule type" value="Genomic_DNA"/>
</dbReference>
<dbReference type="VEuPathDB" id="VectorBase:HLOH_040972"/>
<evidence type="ECO:0000259" key="2">
    <source>
        <dbReference type="Pfam" id="PF25298"/>
    </source>
</evidence>
<dbReference type="PANTHER" id="PTHR11505">
    <property type="entry name" value="L1 TRANSPOSABLE ELEMENT-RELATED"/>
    <property type="match status" value="1"/>
</dbReference>
<accession>A0A9J6FEJ8</accession>
<dbReference type="Proteomes" id="UP000821853">
    <property type="component" value="Chromosome 1"/>
</dbReference>
<comment type="caution">
    <text evidence="3">The sequence shown here is derived from an EMBL/GenBank/DDBJ whole genome shotgun (WGS) entry which is preliminary data.</text>
</comment>
<evidence type="ECO:0000256" key="1">
    <source>
        <dbReference type="SAM" id="Coils"/>
    </source>
</evidence>
<organism evidence="3 4">
    <name type="scientific">Haemaphysalis longicornis</name>
    <name type="common">Bush tick</name>
    <dbReference type="NCBI Taxonomy" id="44386"/>
    <lineage>
        <taxon>Eukaryota</taxon>
        <taxon>Metazoa</taxon>
        <taxon>Ecdysozoa</taxon>
        <taxon>Arthropoda</taxon>
        <taxon>Chelicerata</taxon>
        <taxon>Arachnida</taxon>
        <taxon>Acari</taxon>
        <taxon>Parasitiformes</taxon>
        <taxon>Ixodida</taxon>
        <taxon>Ixodoidea</taxon>
        <taxon>Ixodidae</taxon>
        <taxon>Haemaphysalinae</taxon>
        <taxon>Haemaphysalis</taxon>
    </lineage>
</organism>
<dbReference type="InterPro" id="IPR057251">
    <property type="entry name" value="FP_C"/>
</dbReference>
<sequence>MAKELTELFKELKRDILLEFKELRESLERDVRKDIREIKQSMKFFNDTFEEMKGSVSTVTKENVELKQTVATLEGECKALRAKLKDQEIRLMQSEQYTRRYNVEVKGVPKQPKESVLDITKELAKALDEPLEDEDVEVCHRVTTAGNATAPNIVVQFASRKKRERFLEKAKQKKLTSEDLGYASDLPIFVNEHLCPAMKRLFGAANAKRKEANWKHCWVKNGKILVRKEDKSPTATITHLDDLAVIV</sequence>
<evidence type="ECO:0000313" key="3">
    <source>
        <dbReference type="EMBL" id="KAH9361355.1"/>
    </source>
</evidence>
<feature type="domain" description="FP protein C-terminal" evidence="2">
    <location>
        <begin position="196"/>
        <end position="246"/>
    </location>
</feature>
<evidence type="ECO:0000313" key="4">
    <source>
        <dbReference type="Proteomes" id="UP000821853"/>
    </source>
</evidence>